<dbReference type="eggNOG" id="KOG2214">
    <property type="taxonomic scope" value="Eukaryota"/>
</dbReference>
<dbReference type="RefSeq" id="XP_003658689.1">
    <property type="nucleotide sequence ID" value="XM_003658641.1"/>
</dbReference>
<feature type="signal peptide" evidence="6">
    <location>
        <begin position="1"/>
        <end position="22"/>
    </location>
</feature>
<evidence type="ECO:0000313" key="9">
    <source>
        <dbReference type="Proteomes" id="UP000007322"/>
    </source>
</evidence>
<dbReference type="InterPro" id="IPR050301">
    <property type="entry name" value="NTE"/>
</dbReference>
<dbReference type="OrthoDB" id="10049244at2759"/>
<keyword evidence="6" id="KW-0732">Signal</keyword>
<evidence type="ECO:0000256" key="5">
    <source>
        <dbReference type="PROSITE-ProRule" id="PRU01161"/>
    </source>
</evidence>
<dbReference type="KEGG" id="mtm:MYCTH_2294774"/>
<organism evidence="8 9">
    <name type="scientific">Thermothelomyces thermophilus (strain ATCC 42464 / BCRC 31852 / DSM 1799)</name>
    <name type="common">Sporotrichum thermophile</name>
    <dbReference type="NCBI Taxonomy" id="573729"/>
    <lineage>
        <taxon>Eukaryota</taxon>
        <taxon>Fungi</taxon>
        <taxon>Dikarya</taxon>
        <taxon>Ascomycota</taxon>
        <taxon>Pezizomycotina</taxon>
        <taxon>Sordariomycetes</taxon>
        <taxon>Sordariomycetidae</taxon>
        <taxon>Sordariales</taxon>
        <taxon>Chaetomiaceae</taxon>
        <taxon>Thermothelomyces</taxon>
    </lineage>
</organism>
<dbReference type="SUPFAM" id="SSF52151">
    <property type="entry name" value="FabD/lysophospholipase-like"/>
    <property type="match status" value="1"/>
</dbReference>
<dbReference type="STRING" id="573729.G2Q2M5"/>
<dbReference type="VEuPathDB" id="FungiDB:MYCTH_2294774"/>
<dbReference type="Gene3D" id="3.40.1090.10">
    <property type="entry name" value="Cytosolic phospholipase A2 catalytic domain"/>
    <property type="match status" value="1"/>
</dbReference>
<evidence type="ECO:0000313" key="8">
    <source>
        <dbReference type="EMBL" id="AEO53444.1"/>
    </source>
</evidence>
<keyword evidence="2" id="KW-0378">Hydrolase</keyword>
<dbReference type="InterPro" id="IPR016035">
    <property type="entry name" value="Acyl_Trfase/lysoPLipase"/>
</dbReference>
<evidence type="ECO:0000256" key="4">
    <source>
        <dbReference type="ARBA" id="ARBA00023098"/>
    </source>
</evidence>
<dbReference type="PROSITE" id="PS51635">
    <property type="entry name" value="PNPLA"/>
    <property type="match status" value="1"/>
</dbReference>
<evidence type="ECO:0000256" key="2">
    <source>
        <dbReference type="ARBA" id="ARBA00022801"/>
    </source>
</evidence>
<dbReference type="HOGENOM" id="CLU_009031_5_0_1"/>
<dbReference type="Pfam" id="PF11815">
    <property type="entry name" value="DUF3336"/>
    <property type="match status" value="1"/>
</dbReference>
<proteinExistence type="predicted"/>
<dbReference type="GO" id="GO:0006641">
    <property type="term" value="P:triglyceride metabolic process"/>
    <property type="evidence" value="ECO:0007669"/>
    <property type="project" value="UniProtKB-ARBA"/>
</dbReference>
<dbReference type="InterPro" id="IPR002641">
    <property type="entry name" value="PNPLA_dom"/>
</dbReference>
<dbReference type="CDD" id="cd07229">
    <property type="entry name" value="Pat_TGL3_like"/>
    <property type="match status" value="1"/>
</dbReference>
<dbReference type="AlphaFoldDB" id="G2Q2M5"/>
<comment type="caution">
    <text evidence="5">Lacks conserved residue(s) required for the propagation of feature annotation.</text>
</comment>
<dbReference type="InterPro" id="IPR021771">
    <property type="entry name" value="Triacylglycerol_lipase_N"/>
</dbReference>
<evidence type="ECO:0000256" key="1">
    <source>
        <dbReference type="ARBA" id="ARBA00002682"/>
    </source>
</evidence>
<dbReference type="GeneID" id="11509151"/>
<accession>G2Q2M5</accession>
<comment type="function">
    <text evidence="1">Probable lipid hydrolase.</text>
</comment>
<keyword evidence="9" id="KW-1185">Reference proteome</keyword>
<keyword evidence="3" id="KW-0442">Lipid degradation</keyword>
<dbReference type="OMA" id="SIVPWPH"/>
<evidence type="ECO:0000256" key="6">
    <source>
        <dbReference type="SAM" id="SignalP"/>
    </source>
</evidence>
<keyword evidence="4" id="KW-0443">Lipid metabolism</keyword>
<dbReference type="PANTHER" id="PTHR14226:SF44">
    <property type="entry name" value="TRIACYLGLYCEROL LIPASE 3"/>
    <property type="match status" value="1"/>
</dbReference>
<dbReference type="GO" id="GO:0016042">
    <property type="term" value="P:lipid catabolic process"/>
    <property type="evidence" value="ECO:0007669"/>
    <property type="project" value="UniProtKB-KW"/>
</dbReference>
<dbReference type="Pfam" id="PF01734">
    <property type="entry name" value="Patatin"/>
    <property type="match status" value="1"/>
</dbReference>
<feature type="chain" id="PRO_5003435877" description="PNPLA domain-containing protein" evidence="6">
    <location>
        <begin position="23"/>
        <end position="672"/>
    </location>
</feature>
<dbReference type="GO" id="GO:0004806">
    <property type="term" value="F:triacylglycerol lipase activity"/>
    <property type="evidence" value="ECO:0007669"/>
    <property type="project" value="InterPro"/>
</dbReference>
<dbReference type="Proteomes" id="UP000007322">
    <property type="component" value="Chromosome 1"/>
</dbReference>
<evidence type="ECO:0000259" key="7">
    <source>
        <dbReference type="PROSITE" id="PS51635"/>
    </source>
</evidence>
<gene>
    <name evidence="8" type="ORF">MYCTH_2294774</name>
</gene>
<dbReference type="PANTHER" id="PTHR14226">
    <property type="entry name" value="NEUROPATHY TARGET ESTERASE/SWISS CHEESE D.MELANOGASTER"/>
    <property type="match status" value="1"/>
</dbReference>
<feature type="domain" description="PNPLA" evidence="7">
    <location>
        <begin position="231"/>
        <end position="427"/>
    </location>
</feature>
<protein>
    <recommendedName>
        <fullName evidence="7">PNPLA domain-containing protein</fullName>
    </recommendedName>
</protein>
<reference evidence="8 9" key="1">
    <citation type="journal article" date="2011" name="Nat. Biotechnol.">
        <title>Comparative genomic analysis of the thermophilic biomass-degrading fungi Myceliophthora thermophila and Thielavia terrestris.</title>
        <authorList>
            <person name="Berka R.M."/>
            <person name="Grigoriev I.V."/>
            <person name="Otillar R."/>
            <person name="Salamov A."/>
            <person name="Grimwood J."/>
            <person name="Reid I."/>
            <person name="Ishmael N."/>
            <person name="John T."/>
            <person name="Darmond C."/>
            <person name="Moisan M.-C."/>
            <person name="Henrissat B."/>
            <person name="Coutinho P.M."/>
            <person name="Lombard V."/>
            <person name="Natvig D.O."/>
            <person name="Lindquist E."/>
            <person name="Schmutz J."/>
            <person name="Lucas S."/>
            <person name="Harris P."/>
            <person name="Powlowski J."/>
            <person name="Bellemare A."/>
            <person name="Taylor D."/>
            <person name="Butler G."/>
            <person name="de Vries R.P."/>
            <person name="Allijn I.E."/>
            <person name="van den Brink J."/>
            <person name="Ushinsky S."/>
            <person name="Storms R."/>
            <person name="Powell A.J."/>
            <person name="Paulsen I.T."/>
            <person name="Elbourne L.D.H."/>
            <person name="Baker S.E."/>
            <person name="Magnuson J."/>
            <person name="LaBoissiere S."/>
            <person name="Clutterbuck A.J."/>
            <person name="Martinez D."/>
            <person name="Wogulis M."/>
            <person name="de Leon A.L."/>
            <person name="Rey M.W."/>
            <person name="Tsang A."/>
        </authorList>
    </citation>
    <scope>NUCLEOTIDE SEQUENCE [LARGE SCALE GENOMIC DNA]</scope>
    <source>
        <strain evidence="9">ATCC 42464 / BCRC 31852 / DSM 1799</strain>
    </source>
</reference>
<name>G2Q2M5_THET4</name>
<evidence type="ECO:0000256" key="3">
    <source>
        <dbReference type="ARBA" id="ARBA00022963"/>
    </source>
</evidence>
<dbReference type="EMBL" id="CP003002">
    <property type="protein sequence ID" value="AEO53444.1"/>
    <property type="molecule type" value="Genomic_DNA"/>
</dbReference>
<dbReference type="InParanoid" id="G2Q2M5"/>
<sequence>MSFLIALWHTLWDVVWFWQARTVSYLFERSKLQEYAHDLRTASTYEQWAEAAQNLDLGLGLDLWRHDPTSKDYDFRLINERLRLIANARKAGDVYELINTLRTGLVRNLGNITSPKLFNCAFAGTKHLIEEYVQQFVEAIQEIVMLPPPPQDERQPTVEWFAPEWEDGELGGSGSSGAGSGFEGGGDEKSAISAAAAARLSKGGMAKATLPTQHLLDFVHDTRQGFGRTALVLQGGAIFGLCHLGVVKALYLRGLLPRIIIGTATGAMMAALVGVHPEEELPRILTGDGIDLSAFAANGRDPEGHNKRVMQSLWTKWATLIRRVRRFQREGYFLDVKVLEECVRANVGDLTFEEAYNRSKRVLNITVVTAGQEGIPTLLNYITAPNVLVWTAAVASNASSTTFYGHRQTKILCKDAHGNITPWAPADTVDFRHWTFASYTDRNAPLQRVAGLFNVNHYIVSQARPYLIPFLQSDMHGPSTSQQYGSIGWDPRQHGSMFAAARTFITRIIGLETRHRLRQLDRLHLLPPLIRRFLVDEHLPGPSVTLVPQVGLTDFVRLLETPTKETLEYWILRGERSVWPAVAALWVRCAVEMELDRAYQEVSRYKAGDLRRKASEIEQLGREVMGANGERLAGAAGENMGVGGGQQLVMTVQRPRAWSISARCPPSAKTVL</sequence>